<evidence type="ECO:0000313" key="3">
    <source>
        <dbReference type="Proteomes" id="UP000198598"/>
    </source>
</evidence>
<reference evidence="2 3" key="1">
    <citation type="submission" date="2016-10" db="EMBL/GenBank/DDBJ databases">
        <authorList>
            <person name="de Groot N.N."/>
        </authorList>
    </citation>
    <scope>NUCLEOTIDE SEQUENCE [LARGE SCALE GENOMIC DNA]</scope>
    <source>
        <strain evidence="2 3">DSM 26130</strain>
    </source>
</reference>
<dbReference type="Pfam" id="PF06114">
    <property type="entry name" value="Peptidase_M78"/>
    <property type="match status" value="1"/>
</dbReference>
<keyword evidence="3" id="KW-1185">Reference proteome</keyword>
<gene>
    <name evidence="2" type="ORF">SAMN05216167_101254</name>
</gene>
<dbReference type="AlphaFoldDB" id="A0A1I1FLH6"/>
<dbReference type="OrthoDB" id="878902at2"/>
<dbReference type="InterPro" id="IPR010359">
    <property type="entry name" value="IrrE_HExxH"/>
</dbReference>
<protein>
    <recommendedName>
        <fullName evidence="1">IrrE N-terminal-like domain-containing protein</fullName>
    </recommendedName>
</protein>
<feature type="domain" description="IrrE N-terminal-like" evidence="1">
    <location>
        <begin position="67"/>
        <end position="169"/>
    </location>
</feature>
<accession>A0A1I1FLH6</accession>
<dbReference type="STRING" id="662367.SAMN05216167_101254"/>
<dbReference type="EMBL" id="FOLQ01000001">
    <property type="protein sequence ID" value="SFB99862.1"/>
    <property type="molecule type" value="Genomic_DNA"/>
</dbReference>
<sequence>MSTNSLSFAFRQRCESIATEQRYLLKKLAFDPLPAIDLANILGAHLQSTEQIGIDVDALNELMGAQNWSAMLFGANPPMIIYRPDHSLARLESDLMHELAHILLKHPYGRYDPATGKISKNSQHEHEADYLGSCLQIPRRGMQWAAQLGLTIDQTALHFCASTQMVEWRSRMTGIRLL</sequence>
<proteinExistence type="predicted"/>
<dbReference type="Proteomes" id="UP000198598">
    <property type="component" value="Unassembled WGS sequence"/>
</dbReference>
<dbReference type="Gene3D" id="1.10.10.2910">
    <property type="match status" value="1"/>
</dbReference>
<name>A0A1I1FLH6_9BACT</name>
<dbReference type="RefSeq" id="WP_093822651.1">
    <property type="nucleotide sequence ID" value="NZ_FOLQ01000001.1"/>
</dbReference>
<organism evidence="2 3">
    <name type="scientific">Spirosoma endophyticum</name>
    <dbReference type="NCBI Taxonomy" id="662367"/>
    <lineage>
        <taxon>Bacteria</taxon>
        <taxon>Pseudomonadati</taxon>
        <taxon>Bacteroidota</taxon>
        <taxon>Cytophagia</taxon>
        <taxon>Cytophagales</taxon>
        <taxon>Cytophagaceae</taxon>
        <taxon>Spirosoma</taxon>
    </lineage>
</organism>
<evidence type="ECO:0000259" key="1">
    <source>
        <dbReference type="Pfam" id="PF06114"/>
    </source>
</evidence>
<evidence type="ECO:0000313" key="2">
    <source>
        <dbReference type="EMBL" id="SFB99862.1"/>
    </source>
</evidence>